<sequence>MLTSLSGFFKARSINKIYSQALNGNVEVRDAKKVIAKEIATITNSSQNYDFRAARKYHSMLMKLDGVAKENSNDLTAFGGENGRNDINNGSFHYEPKSHKNFRGIRCWLSAVKNPKHYTNDFENSYTHYAKNIMNTLAKKDNSVVLLSFGKAEHNAIAIHHGNNKFSYISMHHDKISNNYHKFNGKVSQDLVTQFVADEMTKCKDGLQENNLVFLHNLNVEKVDDYILKNKDDFKFNIISSNCSRFSANALLAGVEGNSSQFQHNRKWQMPANTLELAKEIAAYTGQ</sequence>
<dbReference type="EMBL" id="CWJI01000022">
    <property type="protein sequence ID" value="CRY57103.1"/>
    <property type="molecule type" value="Genomic_DNA"/>
</dbReference>
<accession>A0A0H5M0Z4</accession>
<protein>
    <submittedName>
        <fullName evidence="1">Uncharacterized protein</fullName>
    </submittedName>
</protein>
<evidence type="ECO:0000313" key="2">
    <source>
        <dbReference type="Proteomes" id="UP000043316"/>
    </source>
</evidence>
<dbReference type="AlphaFoldDB" id="A0A0H5M0Z4"/>
<dbReference type="RefSeq" id="WP_053010403.1">
    <property type="nucleotide sequence ID" value="NZ_CWJI01000022.1"/>
</dbReference>
<evidence type="ECO:0000313" key="1">
    <source>
        <dbReference type="EMBL" id="CRY57103.1"/>
    </source>
</evidence>
<organism evidence="1 2">
    <name type="scientific">Yersinia intermedia</name>
    <dbReference type="NCBI Taxonomy" id="631"/>
    <lineage>
        <taxon>Bacteria</taxon>
        <taxon>Pseudomonadati</taxon>
        <taxon>Pseudomonadota</taxon>
        <taxon>Gammaproteobacteria</taxon>
        <taxon>Enterobacterales</taxon>
        <taxon>Yersiniaceae</taxon>
        <taxon>Yersinia</taxon>
    </lineage>
</organism>
<name>A0A0H5M0Z4_YERIN</name>
<proteinExistence type="predicted"/>
<dbReference type="Proteomes" id="UP000043316">
    <property type="component" value="Unassembled WGS sequence"/>
</dbReference>
<reference evidence="2" key="1">
    <citation type="submission" date="2015-03" db="EMBL/GenBank/DDBJ databases">
        <authorList>
            <consortium name="Pathogen Informatics"/>
        </authorList>
    </citation>
    <scope>NUCLEOTIDE SEQUENCE [LARGE SCALE GENOMIC DNA]</scope>
    <source>
        <strain evidence="2">R148</strain>
    </source>
</reference>
<gene>
    <name evidence="1" type="ORF">ERS008476_04151</name>
</gene>